<evidence type="ECO:0000313" key="2">
    <source>
        <dbReference type="EMBL" id="HIQ65070.1"/>
    </source>
</evidence>
<dbReference type="InterPro" id="IPR022496">
    <property type="entry name" value="T6A_TsaB"/>
</dbReference>
<dbReference type="InterPro" id="IPR000905">
    <property type="entry name" value="Gcp-like_dom"/>
</dbReference>
<dbReference type="GO" id="GO:0002949">
    <property type="term" value="P:tRNA threonylcarbamoyladenosine modification"/>
    <property type="evidence" value="ECO:0007669"/>
    <property type="project" value="InterPro"/>
</dbReference>
<evidence type="ECO:0000313" key="3">
    <source>
        <dbReference type="Proteomes" id="UP000886725"/>
    </source>
</evidence>
<dbReference type="AlphaFoldDB" id="A0A9D0Z236"/>
<sequence>MTVFYLDTSSSYLYSAIVQNDKVIASISKKMDKDLSKMTLPAIAELFEEAHLTPNEIDKILVVNGPGSFTGVRIGVTIAKVYAWSLSKKISVLSSLEAMASSIDHYDYIVPMIDARRGYVFAGIYDQNGTAVMNNQYILKTTLEVAMDQLPGKVCIVTNDTISNDKFPVYPYQPNYERIITRYENLEEIHPHLVSPEYLKRTEAEENRLKNKDE</sequence>
<evidence type="ECO:0000259" key="1">
    <source>
        <dbReference type="Pfam" id="PF00814"/>
    </source>
</evidence>
<organism evidence="2 3">
    <name type="scientific">Candidatus Faecenecus gallistercoris</name>
    <dbReference type="NCBI Taxonomy" id="2840793"/>
    <lineage>
        <taxon>Bacteria</taxon>
        <taxon>Bacillati</taxon>
        <taxon>Bacillota</taxon>
        <taxon>Bacillota incertae sedis</taxon>
        <taxon>Candidatus Faecenecus</taxon>
    </lineage>
</organism>
<feature type="domain" description="Gcp-like" evidence="1">
    <location>
        <begin position="33"/>
        <end position="136"/>
    </location>
</feature>
<protein>
    <submittedName>
        <fullName evidence="2">tRNA (Adenosine(37)-N6)-threonylcarbamoyltransferase complex dimerization subunit type 1 TsaB</fullName>
    </submittedName>
</protein>
<proteinExistence type="predicted"/>
<accession>A0A9D0Z236</accession>
<reference evidence="2" key="2">
    <citation type="journal article" date="2021" name="PeerJ">
        <title>Extensive microbial diversity within the chicken gut microbiome revealed by metagenomics and culture.</title>
        <authorList>
            <person name="Gilroy R."/>
            <person name="Ravi A."/>
            <person name="Getino M."/>
            <person name="Pursley I."/>
            <person name="Horton D.L."/>
            <person name="Alikhan N.F."/>
            <person name="Baker D."/>
            <person name="Gharbi K."/>
            <person name="Hall N."/>
            <person name="Watson M."/>
            <person name="Adriaenssens E.M."/>
            <person name="Foster-Nyarko E."/>
            <person name="Jarju S."/>
            <person name="Secka A."/>
            <person name="Antonio M."/>
            <person name="Oren A."/>
            <person name="Chaudhuri R.R."/>
            <person name="La Ragione R."/>
            <person name="Hildebrand F."/>
            <person name="Pallen M.J."/>
        </authorList>
    </citation>
    <scope>NUCLEOTIDE SEQUENCE</scope>
    <source>
        <strain evidence="2">CHK165-10780</strain>
    </source>
</reference>
<dbReference type="SUPFAM" id="SSF53067">
    <property type="entry name" value="Actin-like ATPase domain"/>
    <property type="match status" value="1"/>
</dbReference>
<dbReference type="Pfam" id="PF00814">
    <property type="entry name" value="TsaD"/>
    <property type="match status" value="1"/>
</dbReference>
<dbReference type="Proteomes" id="UP000886725">
    <property type="component" value="Unassembled WGS sequence"/>
</dbReference>
<dbReference type="CDD" id="cd24032">
    <property type="entry name" value="ASKHA_NBD_TsaB"/>
    <property type="match status" value="1"/>
</dbReference>
<name>A0A9D0Z236_9FIRM</name>
<reference evidence="2" key="1">
    <citation type="submission" date="2020-10" db="EMBL/GenBank/DDBJ databases">
        <authorList>
            <person name="Gilroy R."/>
        </authorList>
    </citation>
    <scope>NUCLEOTIDE SEQUENCE</scope>
    <source>
        <strain evidence="2">CHK165-10780</strain>
    </source>
</reference>
<dbReference type="EMBL" id="DVFU01000096">
    <property type="protein sequence ID" value="HIQ65070.1"/>
    <property type="molecule type" value="Genomic_DNA"/>
</dbReference>
<dbReference type="NCBIfam" id="TIGR03725">
    <property type="entry name" value="T6A_YeaZ"/>
    <property type="match status" value="1"/>
</dbReference>
<comment type="caution">
    <text evidence="2">The sequence shown here is derived from an EMBL/GenBank/DDBJ whole genome shotgun (WGS) entry which is preliminary data.</text>
</comment>
<dbReference type="Gene3D" id="3.30.420.200">
    <property type="match status" value="1"/>
</dbReference>
<dbReference type="InterPro" id="IPR043129">
    <property type="entry name" value="ATPase_NBD"/>
</dbReference>
<dbReference type="Gene3D" id="3.30.420.40">
    <property type="match status" value="1"/>
</dbReference>
<gene>
    <name evidence="2" type="primary">tsaB</name>
    <name evidence="2" type="ORF">IAC85_04950</name>
</gene>